<organism evidence="3 4">
    <name type="scientific">Mycolicibacterium iranicum</name>
    <name type="common">Mycobacterium iranicum</name>
    <dbReference type="NCBI Taxonomy" id="912594"/>
    <lineage>
        <taxon>Bacteria</taxon>
        <taxon>Bacillati</taxon>
        <taxon>Actinomycetota</taxon>
        <taxon>Actinomycetes</taxon>
        <taxon>Mycobacteriales</taxon>
        <taxon>Mycobacteriaceae</taxon>
        <taxon>Mycolicibacterium</taxon>
    </lineage>
</organism>
<feature type="chain" id="PRO_5010879406" description="Chitin-binding protein" evidence="2">
    <location>
        <begin position="27"/>
        <end position="171"/>
    </location>
</feature>
<dbReference type="Proteomes" id="UP000193622">
    <property type="component" value="Unassembled WGS sequence"/>
</dbReference>
<proteinExistence type="predicted"/>
<evidence type="ECO:0000313" key="4">
    <source>
        <dbReference type="Proteomes" id="UP000193622"/>
    </source>
</evidence>
<evidence type="ECO:0000256" key="2">
    <source>
        <dbReference type="SAM" id="SignalP"/>
    </source>
</evidence>
<feature type="compositionally biased region" description="Pro residues" evidence="1">
    <location>
        <begin position="31"/>
        <end position="41"/>
    </location>
</feature>
<feature type="region of interest" description="Disordered" evidence="1">
    <location>
        <begin position="58"/>
        <end position="90"/>
    </location>
</feature>
<accession>A0A1X1W7T3</accession>
<evidence type="ECO:0000256" key="1">
    <source>
        <dbReference type="SAM" id="MobiDB-lite"/>
    </source>
</evidence>
<feature type="compositionally biased region" description="Pro residues" evidence="1">
    <location>
        <begin position="129"/>
        <end position="171"/>
    </location>
</feature>
<dbReference type="AlphaFoldDB" id="A0A1X1W7T3"/>
<evidence type="ECO:0008006" key="5">
    <source>
        <dbReference type="Google" id="ProtNLM"/>
    </source>
</evidence>
<reference evidence="3 4" key="1">
    <citation type="submission" date="2016-01" db="EMBL/GenBank/DDBJ databases">
        <title>The new phylogeny of the genus Mycobacterium.</title>
        <authorList>
            <person name="Tarcisio F."/>
            <person name="Conor M."/>
            <person name="Antonella G."/>
            <person name="Elisabetta G."/>
            <person name="Giulia F.S."/>
            <person name="Sara T."/>
            <person name="Anna F."/>
            <person name="Clotilde B."/>
            <person name="Roberto B."/>
            <person name="Veronica D.S."/>
            <person name="Fabio R."/>
            <person name="Monica P."/>
            <person name="Olivier J."/>
            <person name="Enrico T."/>
            <person name="Nicola S."/>
        </authorList>
    </citation>
    <scope>NUCLEOTIDE SEQUENCE [LARGE SCALE GENOMIC DNA]</scope>
    <source>
        <strain evidence="3 4">DSM 45541</strain>
    </source>
</reference>
<feature type="region of interest" description="Disordered" evidence="1">
    <location>
        <begin position="125"/>
        <end position="171"/>
    </location>
</feature>
<feature type="compositionally biased region" description="Low complexity" evidence="1">
    <location>
        <begin position="58"/>
        <end position="71"/>
    </location>
</feature>
<sequence length="171" mass="17007">MHLVKLAAVNALIGGAALAAATQAGAQPAVPFDPPPPPPAAAPAQPQTPVFQYIPIAEGAAPGSPGAAPSGPVAPPAPPPAGAPYIPPVPNANFGNTGQFDFLRDLWNMRNNPEFMQTVGPGQMDPATWVPPTPYGDPALAPPPAAPGSPPVPASAPPPIWPPVPVPAPVS</sequence>
<evidence type="ECO:0000313" key="3">
    <source>
        <dbReference type="EMBL" id="ORV82552.1"/>
    </source>
</evidence>
<comment type="caution">
    <text evidence="3">The sequence shown here is derived from an EMBL/GenBank/DDBJ whole genome shotgun (WGS) entry which is preliminary data.</text>
</comment>
<protein>
    <recommendedName>
        <fullName evidence="5">Chitin-binding protein</fullName>
    </recommendedName>
</protein>
<feature type="compositionally biased region" description="Pro residues" evidence="1">
    <location>
        <begin position="72"/>
        <end position="90"/>
    </location>
</feature>
<gene>
    <name evidence="3" type="ORF">AWC12_27800</name>
</gene>
<dbReference type="EMBL" id="LQPC01000065">
    <property type="protein sequence ID" value="ORV82552.1"/>
    <property type="molecule type" value="Genomic_DNA"/>
</dbReference>
<name>A0A1X1W7T3_MYCIR</name>
<feature type="signal peptide" evidence="2">
    <location>
        <begin position="1"/>
        <end position="26"/>
    </location>
</feature>
<keyword evidence="2" id="KW-0732">Signal</keyword>
<feature type="region of interest" description="Disordered" evidence="1">
    <location>
        <begin position="27"/>
        <end position="46"/>
    </location>
</feature>